<gene>
    <name evidence="1" type="ORF">A8708_33370</name>
</gene>
<protein>
    <recommendedName>
        <fullName evidence="3">Sporulation protein Spo0E</fullName>
    </recommendedName>
</protein>
<dbReference type="Proteomes" id="UP000078454">
    <property type="component" value="Unassembled WGS sequence"/>
</dbReference>
<dbReference type="SUPFAM" id="SSF140500">
    <property type="entry name" value="BAS1536-like"/>
    <property type="match status" value="1"/>
</dbReference>
<dbReference type="EMBL" id="LYPB01000046">
    <property type="protein sequence ID" value="OAS22067.1"/>
    <property type="molecule type" value="Genomic_DNA"/>
</dbReference>
<dbReference type="InterPro" id="IPR036638">
    <property type="entry name" value="HLH_DNA-bd_sf"/>
</dbReference>
<evidence type="ECO:0000313" key="2">
    <source>
        <dbReference type="Proteomes" id="UP000078454"/>
    </source>
</evidence>
<dbReference type="InterPro" id="IPR018540">
    <property type="entry name" value="Spo0E-like"/>
</dbReference>
<evidence type="ECO:0000313" key="1">
    <source>
        <dbReference type="EMBL" id="OAS22067.1"/>
    </source>
</evidence>
<keyword evidence="2" id="KW-1185">Reference proteome</keyword>
<proteinExistence type="predicted"/>
<sequence>MESKLQQKIECLRFEMINQAVINGSLTHEKVVSVSQLLDRYIVLYQKLIIKRAKLKLIS</sequence>
<name>A0A198ALF0_9BACL</name>
<dbReference type="GO" id="GO:0046983">
    <property type="term" value="F:protein dimerization activity"/>
    <property type="evidence" value="ECO:0007669"/>
    <property type="project" value="InterPro"/>
</dbReference>
<dbReference type="Gene3D" id="4.10.280.10">
    <property type="entry name" value="Helix-loop-helix DNA-binding domain"/>
    <property type="match status" value="1"/>
</dbReference>
<dbReference type="AlphaFoldDB" id="A0A198ALF0"/>
<organism evidence="1 2">
    <name type="scientific">Paenibacillus oryzisoli</name>
    <dbReference type="NCBI Taxonomy" id="1850517"/>
    <lineage>
        <taxon>Bacteria</taxon>
        <taxon>Bacillati</taxon>
        <taxon>Bacillota</taxon>
        <taxon>Bacilli</taxon>
        <taxon>Bacillales</taxon>
        <taxon>Paenibacillaceae</taxon>
        <taxon>Paenibacillus</taxon>
    </lineage>
</organism>
<dbReference type="InterPro" id="IPR037208">
    <property type="entry name" value="Spo0E-like_sf"/>
</dbReference>
<dbReference type="GO" id="GO:0043937">
    <property type="term" value="P:regulation of sporulation"/>
    <property type="evidence" value="ECO:0007669"/>
    <property type="project" value="InterPro"/>
</dbReference>
<reference evidence="1 2" key="1">
    <citation type="submission" date="2016-05" db="EMBL/GenBank/DDBJ databases">
        <title>Paenibacillus sp. 1ZS3-15 nov., isolated from the rhizosphere soil.</title>
        <authorList>
            <person name="Zhang X.X."/>
            <person name="Zhang J."/>
        </authorList>
    </citation>
    <scope>NUCLEOTIDE SEQUENCE [LARGE SCALE GENOMIC DNA]</scope>
    <source>
        <strain evidence="1 2">1ZS3-15</strain>
    </source>
</reference>
<comment type="caution">
    <text evidence="1">The sequence shown here is derived from an EMBL/GenBank/DDBJ whole genome shotgun (WGS) entry which is preliminary data.</text>
</comment>
<dbReference type="RefSeq" id="WP_068662207.1">
    <property type="nucleotide sequence ID" value="NZ_LYPB01000046.1"/>
</dbReference>
<accession>A0A198ALF0</accession>
<dbReference type="Pfam" id="PF09388">
    <property type="entry name" value="SpoOE-like"/>
    <property type="match status" value="1"/>
</dbReference>
<evidence type="ECO:0008006" key="3">
    <source>
        <dbReference type="Google" id="ProtNLM"/>
    </source>
</evidence>
<dbReference type="OrthoDB" id="2926598at2"/>